<dbReference type="SUPFAM" id="SSF51735">
    <property type="entry name" value="NAD(P)-binding Rossmann-fold domains"/>
    <property type="match status" value="1"/>
</dbReference>
<comment type="catalytic activity">
    <reaction evidence="6 7">
        <text>UDP-alpha-D-glucose + 2 NAD(+) + H2O = UDP-alpha-D-glucuronate + 2 NADH + 3 H(+)</text>
        <dbReference type="Rhea" id="RHEA:23596"/>
        <dbReference type="ChEBI" id="CHEBI:15377"/>
        <dbReference type="ChEBI" id="CHEBI:15378"/>
        <dbReference type="ChEBI" id="CHEBI:57540"/>
        <dbReference type="ChEBI" id="CHEBI:57945"/>
        <dbReference type="ChEBI" id="CHEBI:58052"/>
        <dbReference type="ChEBI" id="CHEBI:58885"/>
        <dbReference type="EC" id="1.1.1.22"/>
    </reaction>
</comment>
<dbReference type="NCBIfam" id="TIGR03026">
    <property type="entry name" value="NDP-sugDHase"/>
    <property type="match status" value="1"/>
</dbReference>
<dbReference type="Pfam" id="PF00984">
    <property type="entry name" value="UDPG_MGDP_dh"/>
    <property type="match status" value="1"/>
</dbReference>
<evidence type="ECO:0000256" key="7">
    <source>
        <dbReference type="PIRNR" id="PIRNR000124"/>
    </source>
</evidence>
<feature type="binding site" evidence="9">
    <location>
        <begin position="257"/>
        <end position="261"/>
    </location>
    <ligand>
        <name>substrate</name>
    </ligand>
</feature>
<dbReference type="PANTHER" id="PTHR43750:SF1">
    <property type="entry name" value="GDP-MANNOSE 6-DEHYDROGENASE"/>
    <property type="match status" value="1"/>
</dbReference>
<evidence type="ECO:0000256" key="5">
    <source>
        <dbReference type="ARBA" id="ARBA00023027"/>
    </source>
</evidence>
<feature type="binding site" evidence="10">
    <location>
        <position position="161"/>
    </location>
    <ligand>
        <name>NAD(+)</name>
        <dbReference type="ChEBI" id="CHEBI:57540"/>
    </ligand>
</feature>
<dbReference type="InterPro" id="IPR008927">
    <property type="entry name" value="6-PGluconate_DH-like_C_sf"/>
</dbReference>
<dbReference type="Pfam" id="PF03720">
    <property type="entry name" value="UDPG_MGDP_dh_C"/>
    <property type="match status" value="1"/>
</dbReference>
<dbReference type="EC" id="1.1.1.22" evidence="3 7"/>
<protein>
    <recommendedName>
        <fullName evidence="3 7">UDP-glucose 6-dehydrogenase</fullName>
        <ecNumber evidence="3 7">1.1.1.22</ecNumber>
    </recommendedName>
</protein>
<evidence type="ECO:0000256" key="3">
    <source>
        <dbReference type="ARBA" id="ARBA00012954"/>
    </source>
</evidence>
<dbReference type="Gene3D" id="3.40.50.720">
    <property type="entry name" value="NAD(P)-binding Rossmann-like Domain"/>
    <property type="match status" value="2"/>
</dbReference>
<dbReference type="InterPro" id="IPR014027">
    <property type="entry name" value="UDP-Glc/GDP-Man_DH_C"/>
</dbReference>
<feature type="binding site" evidence="10">
    <location>
        <position position="124"/>
    </location>
    <ligand>
        <name>NAD(+)</name>
        <dbReference type="ChEBI" id="CHEBI:57540"/>
    </ligand>
</feature>
<dbReference type="InterPro" id="IPR036291">
    <property type="entry name" value="NAD(P)-bd_dom_sf"/>
</dbReference>
<comment type="caution">
    <text evidence="12">The sequence shown here is derived from an EMBL/GenBank/DDBJ whole genome shotgun (WGS) entry which is preliminary data.</text>
</comment>
<evidence type="ECO:0000256" key="1">
    <source>
        <dbReference type="ARBA" id="ARBA00004701"/>
    </source>
</evidence>
<dbReference type="GO" id="GO:0000271">
    <property type="term" value="P:polysaccharide biosynthetic process"/>
    <property type="evidence" value="ECO:0007669"/>
    <property type="project" value="InterPro"/>
</dbReference>
<dbReference type="InterPro" id="IPR028357">
    <property type="entry name" value="UDPglc_DH_bac"/>
</dbReference>
<feature type="domain" description="UDP-glucose/GDP-mannose dehydrogenase C-terminal" evidence="11">
    <location>
        <begin position="317"/>
        <end position="421"/>
    </location>
</feature>
<dbReference type="SUPFAM" id="SSF52413">
    <property type="entry name" value="UDP-glucose/GDP-mannose dehydrogenase C-terminal domain"/>
    <property type="match status" value="1"/>
</dbReference>
<dbReference type="InterPro" id="IPR014026">
    <property type="entry name" value="UDP-Glc/GDP-Man_DH_dimer"/>
</dbReference>
<dbReference type="GO" id="GO:0051287">
    <property type="term" value="F:NAD binding"/>
    <property type="evidence" value="ECO:0007669"/>
    <property type="project" value="InterPro"/>
</dbReference>
<name>A0A537K3A3_9BACT</name>
<dbReference type="Pfam" id="PF03721">
    <property type="entry name" value="UDPG_MGDP_dh_N"/>
    <property type="match status" value="1"/>
</dbReference>
<proteinExistence type="inferred from homology"/>
<organism evidence="12 13">
    <name type="scientific">Candidatus Segetimicrobium genomatis</name>
    <dbReference type="NCBI Taxonomy" id="2569760"/>
    <lineage>
        <taxon>Bacteria</taxon>
        <taxon>Bacillati</taxon>
        <taxon>Candidatus Sysuimicrobiota</taxon>
        <taxon>Candidatus Sysuimicrobiia</taxon>
        <taxon>Candidatus Sysuimicrobiales</taxon>
        <taxon>Candidatus Segetimicrobiaceae</taxon>
        <taxon>Candidatus Segetimicrobium</taxon>
    </lineage>
</organism>
<feature type="binding site" evidence="9">
    <location>
        <position position="210"/>
    </location>
    <ligand>
        <name>substrate</name>
    </ligand>
</feature>
<gene>
    <name evidence="12" type="ORF">E6H00_08075</name>
</gene>
<keyword evidence="4 7" id="KW-0560">Oxidoreductase</keyword>
<keyword evidence="5 7" id="KW-0520">NAD</keyword>
<dbReference type="InterPro" id="IPR036220">
    <property type="entry name" value="UDP-Glc/GDP-Man_DH_C_sf"/>
</dbReference>
<evidence type="ECO:0000313" key="13">
    <source>
        <dbReference type="Proteomes" id="UP000318509"/>
    </source>
</evidence>
<feature type="active site" description="Nucleophile" evidence="8">
    <location>
        <position position="268"/>
    </location>
</feature>
<dbReference type="AlphaFoldDB" id="A0A537K3A3"/>
<evidence type="ECO:0000256" key="9">
    <source>
        <dbReference type="PIRSR" id="PIRSR500134-2"/>
    </source>
</evidence>
<evidence type="ECO:0000313" key="12">
    <source>
        <dbReference type="EMBL" id="TMI89972.1"/>
    </source>
</evidence>
<evidence type="ECO:0000256" key="4">
    <source>
        <dbReference type="ARBA" id="ARBA00023002"/>
    </source>
</evidence>
<feature type="binding site" evidence="10">
    <location>
        <position position="271"/>
    </location>
    <ligand>
        <name>NAD(+)</name>
        <dbReference type="ChEBI" id="CHEBI:57540"/>
    </ligand>
</feature>
<dbReference type="UniPathway" id="UPA00038">
    <property type="reaction ID" value="UER00491"/>
</dbReference>
<evidence type="ECO:0000256" key="10">
    <source>
        <dbReference type="PIRSR" id="PIRSR500134-3"/>
    </source>
</evidence>
<sequence>MRVSVFGLGYVGAVTAACLARAGHEVTGVDVNHEKVAMVNAGASPVVEPGLGDLLAEVVGAGRLRATSSGEKAVADTDLALICVGTPGQANGRPDTGAVAQVGREIGHALRGRVDPYTVVLRSTVLPGTTDGVLIPALVQGGGRPLDGTARVAVNPEFMREGSSLQDFAEPPFVIVGCGDPETAALVRSLYPGVQAPFVHTAVRTAEMVKYVSNAFHALKVCFANEIGDVCAASGADPHEVMRIFLADRKLNVSDAYLRPGFAFGGSCLPKDLRALVHAGREADLSLPLLSAILPSNEAQVRRAVEAVLGTRRRRAGVIGLAFKPGTDDLRESPMVAVVEALIGKGLDVRIVDPSVALARLVGANRRYIDEEIPHIASLMCDSVDAVVQHADVLVIGSASDEARRAVAAARPDQVVVDLTRSAATPPGARRGSRAGAR</sequence>
<feature type="binding site" evidence="10">
    <location>
        <position position="35"/>
    </location>
    <ligand>
        <name>NAD(+)</name>
        <dbReference type="ChEBI" id="CHEBI:57540"/>
    </ligand>
</feature>
<feature type="binding site" evidence="10">
    <location>
        <position position="86"/>
    </location>
    <ligand>
        <name>NAD(+)</name>
        <dbReference type="ChEBI" id="CHEBI:57540"/>
    </ligand>
</feature>
<dbReference type="Proteomes" id="UP000318509">
    <property type="component" value="Unassembled WGS sequence"/>
</dbReference>
<dbReference type="InterPro" id="IPR001732">
    <property type="entry name" value="UDP-Glc/GDP-Man_DH_N"/>
</dbReference>
<dbReference type="PROSITE" id="PS51257">
    <property type="entry name" value="PROKAR_LIPOPROTEIN"/>
    <property type="match status" value="1"/>
</dbReference>
<feature type="binding site" evidence="9">
    <location>
        <begin position="158"/>
        <end position="161"/>
    </location>
    <ligand>
        <name>substrate</name>
    </ligand>
</feature>
<dbReference type="PIRSF" id="PIRSF000124">
    <property type="entry name" value="UDPglc_GDPman_dh"/>
    <property type="match status" value="1"/>
</dbReference>
<dbReference type="Gene3D" id="1.20.5.170">
    <property type="match status" value="1"/>
</dbReference>
<accession>A0A537K3A3</accession>
<feature type="binding site" evidence="10">
    <location>
        <position position="30"/>
    </location>
    <ligand>
        <name>NAD(+)</name>
        <dbReference type="ChEBI" id="CHEBI:57540"/>
    </ligand>
</feature>
<dbReference type="SUPFAM" id="SSF48179">
    <property type="entry name" value="6-phosphogluconate dehydrogenase C-terminal domain-like"/>
    <property type="match status" value="1"/>
</dbReference>
<comment type="similarity">
    <text evidence="2 7">Belongs to the UDP-glucose/GDP-mannose dehydrogenase family.</text>
</comment>
<evidence type="ECO:0000256" key="6">
    <source>
        <dbReference type="ARBA" id="ARBA00047473"/>
    </source>
</evidence>
<dbReference type="PIRSF" id="PIRSF500134">
    <property type="entry name" value="UDPglc_DH_bac"/>
    <property type="match status" value="1"/>
</dbReference>
<dbReference type="EMBL" id="VBAK01000116">
    <property type="protein sequence ID" value="TMI89972.1"/>
    <property type="molecule type" value="Genomic_DNA"/>
</dbReference>
<dbReference type="InterPro" id="IPR017476">
    <property type="entry name" value="UDP-Glc/GDP-Man"/>
</dbReference>
<feature type="binding site" evidence="9">
    <location>
        <position position="324"/>
    </location>
    <ligand>
        <name>substrate</name>
    </ligand>
</feature>
<evidence type="ECO:0000256" key="2">
    <source>
        <dbReference type="ARBA" id="ARBA00006601"/>
    </source>
</evidence>
<evidence type="ECO:0000256" key="8">
    <source>
        <dbReference type="PIRSR" id="PIRSR500134-1"/>
    </source>
</evidence>
<comment type="pathway">
    <text evidence="1">Nucleotide-sugar biosynthesis; UDP-alpha-D-glucuronate biosynthesis; UDP-alpha-D-glucuronate from UDP-alpha-D-glucose: step 1/1.</text>
</comment>
<dbReference type="SMART" id="SM00984">
    <property type="entry name" value="UDPG_MGDP_dh_C"/>
    <property type="match status" value="1"/>
</dbReference>
<evidence type="ECO:0000259" key="11">
    <source>
        <dbReference type="SMART" id="SM00984"/>
    </source>
</evidence>
<reference evidence="12 13" key="1">
    <citation type="journal article" date="2019" name="Nat. Microbiol.">
        <title>Mediterranean grassland soil C-N compound turnover is dependent on rainfall and depth, and is mediated by genomically divergent microorganisms.</title>
        <authorList>
            <person name="Diamond S."/>
            <person name="Andeer P.F."/>
            <person name="Li Z."/>
            <person name="Crits-Christoph A."/>
            <person name="Burstein D."/>
            <person name="Anantharaman K."/>
            <person name="Lane K.R."/>
            <person name="Thomas B.C."/>
            <person name="Pan C."/>
            <person name="Northen T.R."/>
            <person name="Banfield J.F."/>
        </authorList>
    </citation>
    <scope>NUCLEOTIDE SEQUENCE [LARGE SCALE GENOMIC DNA]</scope>
    <source>
        <strain evidence="12">NP_3</strain>
    </source>
</reference>
<feature type="binding site" evidence="9">
    <location>
        <position position="265"/>
    </location>
    <ligand>
        <name>substrate</name>
    </ligand>
</feature>
<dbReference type="GO" id="GO:0003979">
    <property type="term" value="F:UDP-glucose 6-dehydrogenase activity"/>
    <property type="evidence" value="ECO:0007669"/>
    <property type="project" value="UniProtKB-EC"/>
</dbReference>
<feature type="binding site" evidence="10">
    <location>
        <position position="331"/>
    </location>
    <ligand>
        <name>NAD(+)</name>
        <dbReference type="ChEBI" id="CHEBI:57540"/>
    </ligand>
</feature>
<dbReference type="PANTHER" id="PTHR43750">
    <property type="entry name" value="UDP-GLUCOSE 6-DEHYDROGENASE TUAD"/>
    <property type="match status" value="1"/>
</dbReference>
<dbReference type="GO" id="GO:0006065">
    <property type="term" value="P:UDP-glucuronate biosynthetic process"/>
    <property type="evidence" value="ECO:0007669"/>
    <property type="project" value="UniProtKB-UniPathway"/>
</dbReference>